<sequence length="397" mass="41392">MPVPIVRLAARGDGITEDGRFVPLAAVGDLIDFGSDPPRILPGPHHAAPACAHYPACGGCQLQHLDEAAYRDFVHDRLARVVPLPPDVRTVALSPPRSRRRASLKALKRGGKLSLGFHSEGTHALVDISDCPVLAPELMALLAPLRSLLKARLKDGQGAGIALTASDSGVDVLLANVSAEGLAAIEALTDFAAAHDLARLSVEGPGGIDTLVERRAPVLAMGGVEVALPVAPFLQATREGEAALVAAVREAVGDAGRVADLFCGLGTFALPLSTTAAVLAVDAAGPAVMALGTAARRAGRRVEVQHRDLFRRPLSGKELAGLDAVVFDPPRAGAEAQARALAASPVPVIVAVSCNPNTFGRDAKILMDAGWRLASLWPVAQFRWSSHVELVARFERG</sequence>
<feature type="active site" description="Nucleophile" evidence="4">
    <location>
        <position position="354"/>
    </location>
</feature>
<reference evidence="6 7" key="1">
    <citation type="submission" date="2017-07" db="EMBL/GenBank/DDBJ databases">
        <title>Sandarakinorhabdus cyanobacteriorum sp. nov., a novel bacterium isolated from cyanobacterial aggregates in a eutrophic lake.</title>
        <authorList>
            <person name="Cai H."/>
        </authorList>
    </citation>
    <scope>NUCLEOTIDE SEQUENCE [LARGE SCALE GENOMIC DNA]</scope>
    <source>
        <strain evidence="6 7">TH057</strain>
    </source>
</reference>
<dbReference type="PANTHER" id="PTHR11061">
    <property type="entry name" value="RNA M5U METHYLTRANSFERASE"/>
    <property type="match status" value="1"/>
</dbReference>
<evidence type="ECO:0000256" key="3">
    <source>
        <dbReference type="ARBA" id="ARBA00022691"/>
    </source>
</evidence>
<feature type="binding site" evidence="4">
    <location>
        <position position="262"/>
    </location>
    <ligand>
        <name>S-adenosyl-L-methionine</name>
        <dbReference type="ChEBI" id="CHEBI:59789"/>
    </ligand>
</feature>
<dbReference type="AlphaFoldDB" id="A0A255YJT3"/>
<dbReference type="InterPro" id="IPR030390">
    <property type="entry name" value="MeTrfase_TrmA_AS"/>
</dbReference>
<keyword evidence="7" id="KW-1185">Reference proteome</keyword>
<dbReference type="GO" id="GO:0070475">
    <property type="term" value="P:rRNA base methylation"/>
    <property type="evidence" value="ECO:0007669"/>
    <property type="project" value="TreeGrafter"/>
</dbReference>
<dbReference type="GO" id="GO:0070041">
    <property type="term" value="F:rRNA (uridine-C5-)-methyltransferase activity"/>
    <property type="evidence" value="ECO:0007669"/>
    <property type="project" value="TreeGrafter"/>
</dbReference>
<dbReference type="EMBL" id="NOXT01000107">
    <property type="protein sequence ID" value="OYQ28825.1"/>
    <property type="molecule type" value="Genomic_DNA"/>
</dbReference>
<dbReference type="CDD" id="cd02440">
    <property type="entry name" value="AdoMet_MTases"/>
    <property type="match status" value="1"/>
</dbReference>
<evidence type="ECO:0000256" key="1">
    <source>
        <dbReference type="ARBA" id="ARBA00022603"/>
    </source>
</evidence>
<organism evidence="6 7">
    <name type="scientific">Sandarakinorhabdus cyanobacteriorum</name>
    <dbReference type="NCBI Taxonomy" id="1981098"/>
    <lineage>
        <taxon>Bacteria</taxon>
        <taxon>Pseudomonadati</taxon>
        <taxon>Pseudomonadota</taxon>
        <taxon>Alphaproteobacteria</taxon>
        <taxon>Sphingomonadales</taxon>
        <taxon>Sphingosinicellaceae</taxon>
        <taxon>Sandarakinorhabdus</taxon>
    </lineage>
</organism>
<evidence type="ECO:0000256" key="2">
    <source>
        <dbReference type="ARBA" id="ARBA00022679"/>
    </source>
</evidence>
<feature type="binding site" evidence="4">
    <location>
        <position position="235"/>
    </location>
    <ligand>
        <name>S-adenosyl-L-methionine</name>
        <dbReference type="ChEBI" id="CHEBI:59789"/>
    </ligand>
</feature>
<dbReference type="SUPFAM" id="SSF53335">
    <property type="entry name" value="S-adenosyl-L-methionine-dependent methyltransferases"/>
    <property type="match status" value="1"/>
</dbReference>
<dbReference type="PROSITE" id="PS01230">
    <property type="entry name" value="TRMA_1"/>
    <property type="match status" value="1"/>
</dbReference>
<dbReference type="InterPro" id="IPR029063">
    <property type="entry name" value="SAM-dependent_MTases_sf"/>
</dbReference>
<keyword evidence="3 4" id="KW-0949">S-adenosyl-L-methionine</keyword>
<gene>
    <name evidence="6" type="ORF">CHU93_08325</name>
</gene>
<dbReference type="OrthoDB" id="9804590at2"/>
<dbReference type="Proteomes" id="UP000216991">
    <property type="component" value="Unassembled WGS sequence"/>
</dbReference>
<evidence type="ECO:0000313" key="6">
    <source>
        <dbReference type="EMBL" id="OYQ28825.1"/>
    </source>
</evidence>
<comment type="similarity">
    <text evidence="4">Belongs to the class I-like SAM-binding methyltransferase superfamily. RNA M5U methyltransferase family.</text>
</comment>
<dbReference type="Gene3D" id="3.40.50.150">
    <property type="entry name" value="Vaccinia Virus protein VP39"/>
    <property type="match status" value="1"/>
</dbReference>
<feature type="binding site" evidence="4">
    <location>
        <position position="328"/>
    </location>
    <ligand>
        <name>S-adenosyl-L-methionine</name>
        <dbReference type="ChEBI" id="CHEBI:59789"/>
    </ligand>
</feature>
<accession>A0A255YJT3</accession>
<name>A0A255YJT3_9SPHN</name>
<dbReference type="InterPro" id="IPR010280">
    <property type="entry name" value="U5_MeTrfase_fam"/>
</dbReference>
<evidence type="ECO:0000256" key="4">
    <source>
        <dbReference type="PROSITE-ProRule" id="PRU01024"/>
    </source>
</evidence>
<keyword evidence="1 4" id="KW-0489">Methyltransferase</keyword>
<protein>
    <submittedName>
        <fullName evidence="6">RNA methyltransferase</fullName>
    </submittedName>
</protein>
<comment type="caution">
    <text evidence="6">The sequence shown here is derived from an EMBL/GenBank/DDBJ whole genome shotgun (WGS) entry which is preliminary data.</text>
</comment>
<proteinExistence type="inferred from homology"/>
<dbReference type="PROSITE" id="PS51687">
    <property type="entry name" value="SAM_MT_RNA_M5U"/>
    <property type="match status" value="1"/>
</dbReference>
<evidence type="ECO:0000313" key="7">
    <source>
        <dbReference type="Proteomes" id="UP000216991"/>
    </source>
</evidence>
<feature type="active site" evidence="5">
    <location>
        <position position="354"/>
    </location>
</feature>
<dbReference type="RefSeq" id="WP_094473631.1">
    <property type="nucleotide sequence ID" value="NZ_NOXT01000107.1"/>
</dbReference>
<dbReference type="Gene3D" id="2.40.50.1070">
    <property type="match status" value="1"/>
</dbReference>
<evidence type="ECO:0000256" key="5">
    <source>
        <dbReference type="PROSITE-ProRule" id="PRU10015"/>
    </source>
</evidence>
<feature type="binding site" evidence="4">
    <location>
        <position position="282"/>
    </location>
    <ligand>
        <name>S-adenosyl-L-methionine</name>
        <dbReference type="ChEBI" id="CHEBI:59789"/>
    </ligand>
</feature>
<dbReference type="PANTHER" id="PTHR11061:SF49">
    <property type="entry name" value="23S RRNA (URACIL(1939)-C(5))-METHYLTRANSFERASE RLMD"/>
    <property type="match status" value="1"/>
</dbReference>
<keyword evidence="2 4" id="KW-0808">Transferase</keyword>